<dbReference type="GO" id="GO:0036064">
    <property type="term" value="C:ciliary basal body"/>
    <property type="evidence" value="ECO:0007669"/>
    <property type="project" value="TreeGrafter"/>
</dbReference>
<feature type="compositionally biased region" description="Basic and acidic residues" evidence="2">
    <location>
        <begin position="369"/>
        <end position="388"/>
    </location>
</feature>
<feature type="compositionally biased region" description="Pro residues" evidence="2">
    <location>
        <begin position="917"/>
        <end position="929"/>
    </location>
</feature>
<feature type="region of interest" description="Disordered" evidence="2">
    <location>
        <begin position="630"/>
        <end position="715"/>
    </location>
</feature>
<comment type="caution">
    <text evidence="3">The sequence shown here is derived from an EMBL/GenBank/DDBJ whole genome shotgun (WGS) entry which is preliminary data.</text>
</comment>
<feature type="compositionally biased region" description="Low complexity" evidence="2">
    <location>
        <begin position="1504"/>
        <end position="1517"/>
    </location>
</feature>
<evidence type="ECO:0000256" key="2">
    <source>
        <dbReference type="SAM" id="MobiDB-lite"/>
    </source>
</evidence>
<dbReference type="GO" id="GO:0007224">
    <property type="term" value="P:smoothened signaling pathway"/>
    <property type="evidence" value="ECO:0007669"/>
    <property type="project" value="InterPro"/>
</dbReference>
<evidence type="ECO:0008006" key="5">
    <source>
        <dbReference type="Google" id="ProtNLM"/>
    </source>
</evidence>
<dbReference type="PANTHER" id="PTHR15721">
    <property type="entry name" value="KIAA0586 PROTEIN"/>
    <property type="match status" value="1"/>
</dbReference>
<proteinExistence type="predicted"/>
<feature type="region of interest" description="Disordered" evidence="2">
    <location>
        <begin position="444"/>
        <end position="486"/>
    </location>
</feature>
<feature type="region of interest" description="Disordered" evidence="2">
    <location>
        <begin position="366"/>
        <end position="388"/>
    </location>
</feature>
<feature type="compositionally biased region" description="Basic and acidic residues" evidence="2">
    <location>
        <begin position="630"/>
        <end position="640"/>
    </location>
</feature>
<feature type="coiled-coil region" evidence="1">
    <location>
        <begin position="555"/>
        <end position="582"/>
    </location>
</feature>
<dbReference type="EMBL" id="WNYA01000007">
    <property type="protein sequence ID" value="KAG8561092.1"/>
    <property type="molecule type" value="Genomic_DNA"/>
</dbReference>
<gene>
    <name evidence="3" type="ORF">GDO81_015244</name>
</gene>
<dbReference type="PANTHER" id="PTHR15721:SF2">
    <property type="entry name" value="PROTEIN TALPID3"/>
    <property type="match status" value="1"/>
</dbReference>
<sequence>MSGMGEEASDISLDSMASTTASDVLIRSTSVHMTSSQRKVNTTNGRQAPGDSSPLDHYYPLQPRQRAPADASDTRQVHISVKRLREVPTPVLPDFAFKKRDPSYIPPALPANKYPAVTLTLLDDSRNDSKVQKIESPSQQVLVTKHFLDTSEEKIVPKRPLEGSVQKSKEVQVSQFTSGQKETLLSALNKRAQNGPVTKQVPVQLLGDIAGKGKKTGNSNEKNQEVSDTQTAATIAAATAAAIAAAAPVLRVQSNLEAQVNSVSQLLNKLQEADRQLQVLTEQHSKIPSHPQESLYQGRVSELERQLTLLTEQRLQHLEKLQQQQLEMQSQFMNSAMKVNGSHRDAAAPLCSHLPVTISLPQRTAPLNNREKGTAPDVAEVKKNIEKSPLETPAPRRFVPVPIHMDVQVPPKSYVEKENVEETKPSTSGKVSFLREILGPENTSISRSTYDTHSPLNLTTTDSRPFTGSYPQSKDAYGARTSSLPSSTAVQKANDVLKDLNVLKQEMQSMMKDAKLWKSQEAVEQLREKPTILSTSLSKSPVSWRRTVNPPPSIFEDAERILREVQNNKKVLEDNLEAIARAKDGARIYTLLSNLATDSNEAERIRIQKTVDSLIAEIASEIQDELAKEDIRRTKSDESSKGSAVRRNAGSTKDIKANGCRDIKVPASGSVRSTKPSSGVPAKPQYKKIGEKLAGQSNRVLPKKDGSSKASQKANASTVIDEEMLNRVYGTPVYQGHRSTLKKGPYLRFGSPPAKSKPQRPKVLETVRGVKVKSTKIQTSSPEKTTLIMKSSPTDFSVPKNYKPQYVFSPSREAYASDAPVQGHLIPMAIPLGRPRFDRTAPLPSAVILAQPQPVVNVSVPPMAPKAKADVVKPNIAVVEMRSEKKDPPKLSVQVLPCVDIDSIASESPGPIHRTPSPDPPPPPPPRTPSPVKTDIQVPEVVETEEEILALPGHSLQETDITADDQMDEVPEPLLELNGFGDLNPPQHGGIPFPPPAPAPQTNADILDGIITRKETLENRLVSWVEQEIMAKVVSEMHSRRQDVIPDVTVSSSESSVSVASDIVEAAGGEGVQLFVDAGVPVDSGLIRQYVEEALAETIAIMLGERETRRVPASPPKPIVVEPAAVEVTPVPTPQCTPPSSPLPPPRETAIVKTPELSPQTSLDEPDLQQETEQIIPSTQVVTPATTPVASPPRVKTPTPLISEDNEESSSIKSPLPNPWNNTELPLEEENPHSVKEAVQYKDAVVMTVAEEEQPKSLISITAPETQKPIVPSPKQEVVSPASSSSRSSTSTEASSETITESDTTDKPLSEGEVLYSYGQIILPRALAEGGLVYPNLAESLSSTLRDANDMEYDPPSEGQVVHRPLRGAHRDPIRSLLAKLNQDSVAPQEVFYQPESSGDENSMGEISEGQRPCLTPAAEQILAGHSAFMDGAPTAGHTAGHLRMHPSSHGPQMNIPGVSQGDADNISSGPMSLGDLESQPLPAYYPHAEDLHQIPAAARNTSQGPGEPQREQQPVPTRFIHVGVKSSDDPQQGGAPEPPKKMSVTVPSCGQSDSSGADTF</sequence>
<dbReference type="InterPro" id="IPR029246">
    <property type="entry name" value="TALPID3"/>
</dbReference>
<feature type="region of interest" description="Disordered" evidence="2">
    <location>
        <begin position="1499"/>
        <end position="1561"/>
    </location>
</feature>
<keyword evidence="4" id="KW-1185">Reference proteome</keyword>
<evidence type="ECO:0000256" key="1">
    <source>
        <dbReference type="SAM" id="Coils"/>
    </source>
</evidence>
<feature type="region of interest" description="Disordered" evidence="2">
    <location>
        <begin position="1181"/>
        <end position="1234"/>
    </location>
</feature>
<reference evidence="3" key="1">
    <citation type="thesis" date="2020" institute="ProQuest LLC" country="789 East Eisenhower Parkway, Ann Arbor, MI, USA">
        <title>Comparative Genomics and Chromosome Evolution.</title>
        <authorList>
            <person name="Mudd A.B."/>
        </authorList>
    </citation>
    <scope>NUCLEOTIDE SEQUENCE</scope>
    <source>
        <strain evidence="3">237g6f4</strain>
        <tissue evidence="3">Blood</tissue>
    </source>
</reference>
<feature type="compositionally biased region" description="Polar residues" evidence="2">
    <location>
        <begin position="444"/>
        <end position="472"/>
    </location>
</feature>
<feature type="compositionally biased region" description="Basic and acidic residues" evidence="2">
    <location>
        <begin position="653"/>
        <end position="664"/>
    </location>
</feature>
<accession>A0AAV7AM48</accession>
<feature type="region of interest" description="Disordered" evidence="2">
    <location>
        <begin position="1258"/>
        <end position="1311"/>
    </location>
</feature>
<dbReference type="Proteomes" id="UP000824782">
    <property type="component" value="Unassembled WGS sequence"/>
</dbReference>
<feature type="region of interest" description="Disordered" evidence="2">
    <location>
        <begin position="1430"/>
        <end position="1483"/>
    </location>
</feature>
<feature type="compositionally biased region" description="Low complexity" evidence="2">
    <location>
        <begin position="1283"/>
        <end position="1302"/>
    </location>
</feature>
<name>A0AAV7AM48_ENGPU</name>
<evidence type="ECO:0000313" key="4">
    <source>
        <dbReference type="Proteomes" id="UP000824782"/>
    </source>
</evidence>
<organism evidence="3 4">
    <name type="scientific">Engystomops pustulosus</name>
    <name type="common">Tungara frog</name>
    <name type="synonym">Physalaemus pustulosus</name>
    <dbReference type="NCBI Taxonomy" id="76066"/>
    <lineage>
        <taxon>Eukaryota</taxon>
        <taxon>Metazoa</taxon>
        <taxon>Chordata</taxon>
        <taxon>Craniata</taxon>
        <taxon>Vertebrata</taxon>
        <taxon>Euteleostomi</taxon>
        <taxon>Amphibia</taxon>
        <taxon>Batrachia</taxon>
        <taxon>Anura</taxon>
        <taxon>Neobatrachia</taxon>
        <taxon>Hyloidea</taxon>
        <taxon>Leptodactylidae</taxon>
        <taxon>Leiuperinae</taxon>
        <taxon>Engystomops</taxon>
    </lineage>
</organism>
<feature type="coiled-coil region" evidence="1">
    <location>
        <begin position="493"/>
        <end position="520"/>
    </location>
</feature>
<feature type="region of interest" description="Disordered" evidence="2">
    <location>
        <begin position="904"/>
        <end position="933"/>
    </location>
</feature>
<feature type="region of interest" description="Disordered" evidence="2">
    <location>
        <begin position="28"/>
        <end position="74"/>
    </location>
</feature>
<dbReference type="GO" id="GO:0005814">
    <property type="term" value="C:centriole"/>
    <property type="evidence" value="ECO:0007669"/>
    <property type="project" value="TreeGrafter"/>
</dbReference>
<feature type="compositionally biased region" description="Polar residues" evidence="2">
    <location>
        <begin position="28"/>
        <end position="46"/>
    </location>
</feature>
<keyword evidence="1" id="KW-0175">Coiled coil</keyword>
<evidence type="ECO:0000313" key="3">
    <source>
        <dbReference type="EMBL" id="KAG8561092.1"/>
    </source>
</evidence>
<dbReference type="Pfam" id="PF15324">
    <property type="entry name" value="TALPID3"/>
    <property type="match status" value="1"/>
</dbReference>
<feature type="compositionally biased region" description="Low complexity" evidence="2">
    <location>
        <begin position="1181"/>
        <end position="1194"/>
    </location>
</feature>
<feature type="compositionally biased region" description="Polar residues" evidence="2">
    <location>
        <begin position="1546"/>
        <end position="1561"/>
    </location>
</feature>
<feature type="coiled-coil region" evidence="1">
    <location>
        <begin position="253"/>
        <end position="320"/>
    </location>
</feature>
<protein>
    <recommendedName>
        <fullName evidence="5">KIAA0586</fullName>
    </recommendedName>
</protein>